<evidence type="ECO:0000313" key="3">
    <source>
        <dbReference type="EMBL" id="KAK8893378.1"/>
    </source>
</evidence>
<reference evidence="3 4" key="1">
    <citation type="submission" date="2024-04" db="EMBL/GenBank/DDBJ databases">
        <title>Tritrichomonas musculus Genome.</title>
        <authorList>
            <person name="Alves-Ferreira E."/>
            <person name="Grigg M."/>
            <person name="Lorenzi H."/>
            <person name="Galac M."/>
        </authorList>
    </citation>
    <scope>NUCLEOTIDE SEQUENCE [LARGE SCALE GENOMIC DNA]</scope>
    <source>
        <strain evidence="3 4">EAF2021</strain>
    </source>
</reference>
<keyword evidence="4" id="KW-1185">Reference proteome</keyword>
<evidence type="ECO:0000256" key="2">
    <source>
        <dbReference type="ARBA" id="ARBA00023043"/>
    </source>
</evidence>
<name>A0ABR2KQF0_9EUKA</name>
<protein>
    <recommendedName>
        <fullName evidence="5">Ankyrin repeat protein</fullName>
    </recommendedName>
</protein>
<keyword evidence="2" id="KW-0040">ANK repeat</keyword>
<gene>
    <name evidence="3" type="ORF">M9Y10_021795</name>
</gene>
<sequence length="307" mass="35610">MSLLYKAVVTENIEAVKLLLSHQNIDVNFLNFILNSQPNFSNFSSISQPDFHFTTLIAAIKRKYYTIIKLLLSHPNINANIKSIKTKIFVPSQFAYLHPTIDVTKPKYKNTTKVKRKTEKTPLYMAVQMRNIKIVKLLLSNPSIDVNIKLVKTQFDEEEVISEKTLLYLAVELNNEKIVNLLLSDPNIDVNIKCLYTHWKGSRQSLESPFYLAIKKQYLNCVKLLLSNQNIDVNSKVLHKTRKYFKESKSLLHQAVRRNNIQIVELLFKFKNIDDNTKDKNKKKPIDIAYDERMISLINEYTSSLGS</sequence>
<dbReference type="InterPro" id="IPR036770">
    <property type="entry name" value="Ankyrin_rpt-contain_sf"/>
</dbReference>
<dbReference type="Gene3D" id="1.25.40.20">
    <property type="entry name" value="Ankyrin repeat-containing domain"/>
    <property type="match status" value="3"/>
</dbReference>
<comment type="caution">
    <text evidence="3">The sequence shown here is derived from an EMBL/GenBank/DDBJ whole genome shotgun (WGS) entry which is preliminary data.</text>
</comment>
<dbReference type="PANTHER" id="PTHR24198">
    <property type="entry name" value="ANKYRIN REPEAT AND PROTEIN KINASE DOMAIN-CONTAINING PROTEIN"/>
    <property type="match status" value="1"/>
</dbReference>
<evidence type="ECO:0000313" key="4">
    <source>
        <dbReference type="Proteomes" id="UP001470230"/>
    </source>
</evidence>
<organism evidence="3 4">
    <name type="scientific">Tritrichomonas musculus</name>
    <dbReference type="NCBI Taxonomy" id="1915356"/>
    <lineage>
        <taxon>Eukaryota</taxon>
        <taxon>Metamonada</taxon>
        <taxon>Parabasalia</taxon>
        <taxon>Tritrichomonadida</taxon>
        <taxon>Tritrichomonadidae</taxon>
        <taxon>Tritrichomonas</taxon>
    </lineage>
</organism>
<dbReference type="Pfam" id="PF12796">
    <property type="entry name" value="Ank_2"/>
    <property type="match status" value="2"/>
</dbReference>
<evidence type="ECO:0000256" key="1">
    <source>
        <dbReference type="ARBA" id="ARBA00022737"/>
    </source>
</evidence>
<dbReference type="Proteomes" id="UP001470230">
    <property type="component" value="Unassembled WGS sequence"/>
</dbReference>
<dbReference type="InterPro" id="IPR002110">
    <property type="entry name" value="Ankyrin_rpt"/>
</dbReference>
<dbReference type="SMART" id="SM00248">
    <property type="entry name" value="ANK"/>
    <property type="match status" value="6"/>
</dbReference>
<proteinExistence type="predicted"/>
<keyword evidence="1" id="KW-0677">Repeat</keyword>
<dbReference type="PANTHER" id="PTHR24198:SF165">
    <property type="entry name" value="ANKYRIN REPEAT-CONTAINING PROTEIN-RELATED"/>
    <property type="match status" value="1"/>
</dbReference>
<dbReference type="EMBL" id="JAPFFF010000003">
    <property type="protein sequence ID" value="KAK8893378.1"/>
    <property type="molecule type" value="Genomic_DNA"/>
</dbReference>
<accession>A0ABR2KQF0</accession>
<evidence type="ECO:0008006" key="5">
    <source>
        <dbReference type="Google" id="ProtNLM"/>
    </source>
</evidence>
<dbReference type="SUPFAM" id="SSF48403">
    <property type="entry name" value="Ankyrin repeat"/>
    <property type="match status" value="1"/>
</dbReference>